<dbReference type="EMBL" id="DF237203">
    <property type="protein sequence ID" value="GAQ85774.1"/>
    <property type="molecule type" value="Genomic_DNA"/>
</dbReference>
<name>A0A1Y1I4A7_KLENI</name>
<dbReference type="STRING" id="105231.A0A1Y1I4A7"/>
<keyword evidence="2" id="KW-0472">Membrane</keyword>
<organism evidence="3 4">
    <name type="scientific">Klebsormidium nitens</name>
    <name type="common">Green alga</name>
    <name type="synonym">Ulothrix nitens</name>
    <dbReference type="NCBI Taxonomy" id="105231"/>
    <lineage>
        <taxon>Eukaryota</taxon>
        <taxon>Viridiplantae</taxon>
        <taxon>Streptophyta</taxon>
        <taxon>Klebsormidiophyceae</taxon>
        <taxon>Klebsormidiales</taxon>
        <taxon>Klebsormidiaceae</taxon>
        <taxon>Klebsormidium</taxon>
    </lineage>
</organism>
<evidence type="ECO:0000313" key="3">
    <source>
        <dbReference type="EMBL" id="GAQ85774.1"/>
    </source>
</evidence>
<evidence type="ECO:0000256" key="1">
    <source>
        <dbReference type="SAM" id="MobiDB-lite"/>
    </source>
</evidence>
<sequence length="116" mass="12296">MASQRPNRSSWFEDVLIGAVSEGVNHSTFILLNVAGVALVIVLAFLAVVAQGYDVFLVIHVIVLVLCAVALLGLLNWFIAETGLVSAEEQAKALFETPGATDVGPPQPLPEDKKQG</sequence>
<reference evidence="3 4" key="1">
    <citation type="journal article" date="2014" name="Nat. Commun.">
        <title>Klebsormidium flaccidum genome reveals primary factors for plant terrestrial adaptation.</title>
        <authorList>
            <person name="Hori K."/>
            <person name="Maruyama F."/>
            <person name="Fujisawa T."/>
            <person name="Togashi T."/>
            <person name="Yamamoto N."/>
            <person name="Seo M."/>
            <person name="Sato S."/>
            <person name="Yamada T."/>
            <person name="Mori H."/>
            <person name="Tajima N."/>
            <person name="Moriyama T."/>
            <person name="Ikeuchi M."/>
            <person name="Watanabe M."/>
            <person name="Wada H."/>
            <person name="Kobayashi K."/>
            <person name="Saito M."/>
            <person name="Masuda T."/>
            <person name="Sasaki-Sekimoto Y."/>
            <person name="Mashiguchi K."/>
            <person name="Awai K."/>
            <person name="Shimojima M."/>
            <person name="Masuda S."/>
            <person name="Iwai M."/>
            <person name="Nobusawa T."/>
            <person name="Narise T."/>
            <person name="Kondo S."/>
            <person name="Saito H."/>
            <person name="Sato R."/>
            <person name="Murakawa M."/>
            <person name="Ihara Y."/>
            <person name="Oshima-Yamada Y."/>
            <person name="Ohtaka K."/>
            <person name="Satoh M."/>
            <person name="Sonobe K."/>
            <person name="Ishii M."/>
            <person name="Ohtani R."/>
            <person name="Kanamori-Sato M."/>
            <person name="Honoki R."/>
            <person name="Miyazaki D."/>
            <person name="Mochizuki H."/>
            <person name="Umetsu J."/>
            <person name="Higashi K."/>
            <person name="Shibata D."/>
            <person name="Kamiya Y."/>
            <person name="Sato N."/>
            <person name="Nakamura Y."/>
            <person name="Tabata S."/>
            <person name="Ida S."/>
            <person name="Kurokawa K."/>
            <person name="Ohta H."/>
        </authorList>
    </citation>
    <scope>NUCLEOTIDE SEQUENCE [LARGE SCALE GENOMIC DNA]</scope>
    <source>
        <strain evidence="3 4">NIES-2285</strain>
    </source>
</reference>
<proteinExistence type="predicted"/>
<gene>
    <name evidence="3" type="ORF">KFL_002540080</name>
</gene>
<keyword evidence="4" id="KW-1185">Reference proteome</keyword>
<dbReference type="Proteomes" id="UP000054558">
    <property type="component" value="Unassembled WGS sequence"/>
</dbReference>
<accession>A0A1Y1I4A7</accession>
<feature type="transmembrane region" description="Helical" evidence="2">
    <location>
        <begin position="29"/>
        <end position="49"/>
    </location>
</feature>
<keyword evidence="2" id="KW-0812">Transmembrane</keyword>
<keyword evidence="2" id="KW-1133">Transmembrane helix</keyword>
<feature type="transmembrane region" description="Helical" evidence="2">
    <location>
        <begin position="56"/>
        <end position="79"/>
    </location>
</feature>
<evidence type="ECO:0008006" key="5">
    <source>
        <dbReference type="Google" id="ProtNLM"/>
    </source>
</evidence>
<dbReference type="OMA" id="AMERQYY"/>
<protein>
    <recommendedName>
        <fullName evidence="5">Transmembrane protein</fullName>
    </recommendedName>
</protein>
<feature type="region of interest" description="Disordered" evidence="1">
    <location>
        <begin position="97"/>
        <end position="116"/>
    </location>
</feature>
<dbReference type="AlphaFoldDB" id="A0A1Y1I4A7"/>
<evidence type="ECO:0000313" key="4">
    <source>
        <dbReference type="Proteomes" id="UP000054558"/>
    </source>
</evidence>
<evidence type="ECO:0000256" key="2">
    <source>
        <dbReference type="SAM" id="Phobius"/>
    </source>
</evidence>